<keyword evidence="3" id="KW-1185">Reference proteome</keyword>
<dbReference type="Gene3D" id="2.40.128.110">
    <property type="entry name" value="Lipid/polyisoprenoid-binding, YceI-like"/>
    <property type="match status" value="1"/>
</dbReference>
<evidence type="ECO:0000313" key="3">
    <source>
        <dbReference type="Proteomes" id="UP000198510"/>
    </source>
</evidence>
<dbReference type="Pfam" id="PF04264">
    <property type="entry name" value="YceI"/>
    <property type="match status" value="1"/>
</dbReference>
<evidence type="ECO:0000259" key="1">
    <source>
        <dbReference type="SMART" id="SM00867"/>
    </source>
</evidence>
<dbReference type="PANTHER" id="PTHR34406:SF1">
    <property type="entry name" value="PROTEIN YCEI"/>
    <property type="match status" value="1"/>
</dbReference>
<dbReference type="SMART" id="SM00867">
    <property type="entry name" value="YceI"/>
    <property type="match status" value="1"/>
</dbReference>
<proteinExistence type="predicted"/>
<dbReference type="RefSeq" id="WP_089681319.1">
    <property type="nucleotide sequence ID" value="NZ_FNFO01000003.1"/>
</dbReference>
<dbReference type="STRING" id="1075417.SAMN05421823_103303"/>
<reference evidence="2 3" key="1">
    <citation type="submission" date="2016-10" db="EMBL/GenBank/DDBJ databases">
        <authorList>
            <person name="de Groot N.N."/>
        </authorList>
    </citation>
    <scope>NUCLEOTIDE SEQUENCE [LARGE SCALE GENOMIC DNA]</scope>
    <source>
        <strain evidence="2 3">DSM 25186</strain>
    </source>
</reference>
<dbReference type="SUPFAM" id="SSF101874">
    <property type="entry name" value="YceI-like"/>
    <property type="match status" value="1"/>
</dbReference>
<dbReference type="PANTHER" id="PTHR34406">
    <property type="entry name" value="PROTEIN YCEI"/>
    <property type="match status" value="1"/>
</dbReference>
<dbReference type="InterPro" id="IPR007372">
    <property type="entry name" value="Lipid/polyisoprenoid-bd_YceI"/>
</dbReference>
<organism evidence="2 3">
    <name type="scientific">Catalinimonas alkaloidigena</name>
    <dbReference type="NCBI Taxonomy" id="1075417"/>
    <lineage>
        <taxon>Bacteria</taxon>
        <taxon>Pseudomonadati</taxon>
        <taxon>Bacteroidota</taxon>
        <taxon>Cytophagia</taxon>
        <taxon>Cytophagales</taxon>
        <taxon>Catalimonadaceae</taxon>
        <taxon>Catalinimonas</taxon>
    </lineage>
</organism>
<dbReference type="InterPro" id="IPR036761">
    <property type="entry name" value="TTHA0802/YceI-like_sf"/>
</dbReference>
<evidence type="ECO:0000313" key="2">
    <source>
        <dbReference type="EMBL" id="SDK69339.1"/>
    </source>
</evidence>
<dbReference type="EMBL" id="FNFO01000003">
    <property type="protein sequence ID" value="SDK69339.1"/>
    <property type="molecule type" value="Genomic_DNA"/>
</dbReference>
<gene>
    <name evidence="2" type="ORF">SAMN05421823_103303</name>
</gene>
<accession>A0A1G9DZR4</accession>
<sequence>MHKNLKYVVLFSSVVLYATSCSEAPKSEEAQVGEEQAVAVSNAGTSYTVDTSASQIMWVGTKVTGRHQGTFDIIEGTLQVENGQLEAGSFVMDINSLAVVDEGMGNEDRVKLTTHLKSGDFFESEKFPEARFELSSVKPYEAGGTAEASTASDSEFKLENPTHLVTGNLTLKDSTKSITFPARISIDANQVSAQAKFNIDRTHWGLVYRADQSFGDRMIHPEVHLSIDLMAKKNLAM</sequence>
<protein>
    <submittedName>
        <fullName evidence="2">Polyisoprenoid-binding protein YceI</fullName>
    </submittedName>
</protein>
<feature type="domain" description="Lipid/polyisoprenoid-binding YceI-like" evidence="1">
    <location>
        <begin position="46"/>
        <end position="232"/>
    </location>
</feature>
<dbReference type="OrthoDB" id="951410at2"/>
<dbReference type="Proteomes" id="UP000198510">
    <property type="component" value="Unassembled WGS sequence"/>
</dbReference>
<dbReference type="AlphaFoldDB" id="A0A1G9DZR4"/>
<name>A0A1G9DZR4_9BACT</name>